<accession>A0A0A1H0H0</accession>
<dbReference type="AlphaFoldDB" id="A0A0A1H0H0"/>
<name>A0A0A1H0H0_9LACO</name>
<gene>
    <name evidence="1" type="ORF">LOOC260_116800</name>
</gene>
<dbReference type="KEGG" id="lho:LOOC260_116800"/>
<proteinExistence type="predicted"/>
<dbReference type="HOGENOM" id="CLU_3154165_0_0_9"/>
<protein>
    <submittedName>
        <fullName evidence="1">Uncharacterized protein</fullName>
    </submittedName>
</protein>
<organism evidence="1 2">
    <name type="scientific">Paucilactobacillus hokkaidonensis JCM 18461</name>
    <dbReference type="NCBI Taxonomy" id="1291742"/>
    <lineage>
        <taxon>Bacteria</taxon>
        <taxon>Bacillati</taxon>
        <taxon>Bacillota</taxon>
        <taxon>Bacilli</taxon>
        <taxon>Lactobacillales</taxon>
        <taxon>Lactobacillaceae</taxon>
        <taxon>Paucilactobacillus</taxon>
    </lineage>
</organism>
<evidence type="ECO:0000313" key="2">
    <source>
        <dbReference type="Proteomes" id="UP000031620"/>
    </source>
</evidence>
<dbReference type="STRING" id="1291742.LOOC260_116800"/>
<dbReference type="RefSeq" id="WP_156406650.1">
    <property type="nucleotide sequence ID" value="NZ_AP014680.1"/>
</dbReference>
<sequence length="48" mass="5573">MLDNTASSTKTFAQLDEFKYMTQIDDRSQLDQDSAKEELAWLSESIDR</sequence>
<dbReference type="Proteomes" id="UP000031620">
    <property type="component" value="Chromosome"/>
</dbReference>
<evidence type="ECO:0000313" key="1">
    <source>
        <dbReference type="EMBL" id="BAP86186.1"/>
    </source>
</evidence>
<reference evidence="1 2" key="1">
    <citation type="submission" date="2014-11" db="EMBL/GenBank/DDBJ databases">
        <title>Complete genome sequence and analysis of Lactobacillus hokkaidonensis LOOC260T.</title>
        <authorList>
            <person name="Tanizawa Y."/>
            <person name="Tohno M."/>
            <person name="Kaminuma E."/>
            <person name="Nakamura Y."/>
            <person name="Arita M."/>
        </authorList>
    </citation>
    <scope>NUCLEOTIDE SEQUENCE [LARGE SCALE GENOMIC DNA]</scope>
    <source>
        <strain evidence="1 2">LOOC260</strain>
    </source>
</reference>
<dbReference type="EMBL" id="AP014680">
    <property type="protein sequence ID" value="BAP86186.1"/>
    <property type="molecule type" value="Genomic_DNA"/>
</dbReference>